<dbReference type="GO" id="GO:0004674">
    <property type="term" value="F:protein serine/threonine kinase activity"/>
    <property type="evidence" value="ECO:0000318"/>
    <property type="project" value="GO_Central"/>
</dbReference>
<dbReference type="CDD" id="cd07834">
    <property type="entry name" value="STKc_MAPK"/>
    <property type="match status" value="1"/>
</dbReference>
<keyword evidence="2" id="KW-0808">Transferase</keyword>
<dbReference type="InterPro" id="IPR008271">
    <property type="entry name" value="Ser/Thr_kinase_AS"/>
</dbReference>
<name>A9V8H1_MONBE</name>
<evidence type="ECO:0000256" key="4">
    <source>
        <dbReference type="ARBA" id="ARBA00022777"/>
    </source>
</evidence>
<dbReference type="InterPro" id="IPR017441">
    <property type="entry name" value="Protein_kinase_ATP_BS"/>
</dbReference>
<dbReference type="InParanoid" id="A9V8H1"/>
<feature type="domain" description="Protein kinase" evidence="8">
    <location>
        <begin position="39"/>
        <end position="332"/>
    </location>
</feature>
<dbReference type="FunFam" id="3.30.200.20:FF:001877">
    <property type="entry name" value="Predicted protein"/>
    <property type="match status" value="1"/>
</dbReference>
<dbReference type="GO" id="GO:0005634">
    <property type="term" value="C:nucleus"/>
    <property type="evidence" value="ECO:0000318"/>
    <property type="project" value="GO_Central"/>
</dbReference>
<keyword evidence="4" id="KW-0418">Kinase</keyword>
<evidence type="ECO:0000256" key="5">
    <source>
        <dbReference type="ARBA" id="ARBA00022840"/>
    </source>
</evidence>
<evidence type="ECO:0000256" key="2">
    <source>
        <dbReference type="ARBA" id="ARBA00022679"/>
    </source>
</evidence>
<dbReference type="STRING" id="81824.A9V8H1"/>
<protein>
    <recommendedName>
        <fullName evidence="8">Protein kinase domain-containing protein</fullName>
    </recommendedName>
</protein>
<dbReference type="GO" id="GO:0005524">
    <property type="term" value="F:ATP binding"/>
    <property type="evidence" value="ECO:0007669"/>
    <property type="project" value="UniProtKB-UniRule"/>
</dbReference>
<dbReference type="Proteomes" id="UP000001357">
    <property type="component" value="Unassembled WGS sequence"/>
</dbReference>
<keyword evidence="3 6" id="KW-0547">Nucleotide-binding</keyword>
<dbReference type="RefSeq" id="XP_001749069.1">
    <property type="nucleotide sequence ID" value="XM_001749017.1"/>
</dbReference>
<dbReference type="Pfam" id="PF00069">
    <property type="entry name" value="Pkinase"/>
    <property type="match status" value="1"/>
</dbReference>
<dbReference type="InterPro" id="IPR011009">
    <property type="entry name" value="Kinase-like_dom_sf"/>
</dbReference>
<dbReference type="GO" id="GO:0005737">
    <property type="term" value="C:cytoplasm"/>
    <property type="evidence" value="ECO:0000318"/>
    <property type="project" value="GO_Central"/>
</dbReference>
<proteinExistence type="inferred from homology"/>
<dbReference type="GeneID" id="5894346"/>
<dbReference type="GO" id="GO:0035556">
    <property type="term" value="P:intracellular signal transduction"/>
    <property type="evidence" value="ECO:0000318"/>
    <property type="project" value="GO_Central"/>
</dbReference>
<dbReference type="PANTHER" id="PTHR24055">
    <property type="entry name" value="MITOGEN-ACTIVATED PROTEIN KINASE"/>
    <property type="match status" value="1"/>
</dbReference>
<dbReference type="PROSITE" id="PS00108">
    <property type="entry name" value="PROTEIN_KINASE_ST"/>
    <property type="match status" value="1"/>
</dbReference>
<feature type="binding site" evidence="6">
    <location>
        <position position="69"/>
    </location>
    <ligand>
        <name>ATP</name>
        <dbReference type="ChEBI" id="CHEBI:30616"/>
    </ligand>
</feature>
<gene>
    <name evidence="9" type="ORF">MONBRDRAFT_35273</name>
</gene>
<dbReference type="eggNOG" id="KOG0660">
    <property type="taxonomic scope" value="Eukaryota"/>
</dbReference>
<dbReference type="PROSITE" id="PS50011">
    <property type="entry name" value="PROTEIN_KINASE_DOM"/>
    <property type="match status" value="1"/>
</dbReference>
<evidence type="ECO:0000256" key="1">
    <source>
        <dbReference type="ARBA" id="ARBA00022527"/>
    </source>
</evidence>
<reference evidence="9 10" key="1">
    <citation type="journal article" date="2008" name="Nature">
        <title>The genome of the choanoflagellate Monosiga brevicollis and the origin of metazoans.</title>
        <authorList>
            <consortium name="JGI Sequencing"/>
            <person name="King N."/>
            <person name="Westbrook M.J."/>
            <person name="Young S.L."/>
            <person name="Kuo A."/>
            <person name="Abedin M."/>
            <person name="Chapman J."/>
            <person name="Fairclough S."/>
            <person name="Hellsten U."/>
            <person name="Isogai Y."/>
            <person name="Letunic I."/>
            <person name="Marr M."/>
            <person name="Pincus D."/>
            <person name="Putnam N."/>
            <person name="Rokas A."/>
            <person name="Wright K.J."/>
            <person name="Zuzow R."/>
            <person name="Dirks W."/>
            <person name="Good M."/>
            <person name="Goodstein D."/>
            <person name="Lemons D."/>
            <person name="Li W."/>
            <person name="Lyons J.B."/>
            <person name="Morris A."/>
            <person name="Nichols S."/>
            <person name="Richter D.J."/>
            <person name="Salamov A."/>
            <person name="Bork P."/>
            <person name="Lim W.A."/>
            <person name="Manning G."/>
            <person name="Miller W.T."/>
            <person name="McGinnis W."/>
            <person name="Shapiro H."/>
            <person name="Tjian R."/>
            <person name="Grigoriev I.V."/>
            <person name="Rokhsar D."/>
        </authorList>
    </citation>
    <scope>NUCLEOTIDE SEQUENCE [LARGE SCALE GENOMIC DNA]</scope>
    <source>
        <strain evidence="10">MX1 / ATCC 50154</strain>
    </source>
</reference>
<dbReference type="InterPro" id="IPR050117">
    <property type="entry name" value="MAPK"/>
</dbReference>
<accession>A9V8H1</accession>
<evidence type="ECO:0000256" key="6">
    <source>
        <dbReference type="PROSITE-ProRule" id="PRU10141"/>
    </source>
</evidence>
<dbReference type="SMART" id="SM00220">
    <property type="entry name" value="S_TKc"/>
    <property type="match status" value="1"/>
</dbReference>
<dbReference type="SUPFAM" id="SSF56112">
    <property type="entry name" value="Protein kinase-like (PK-like)"/>
    <property type="match status" value="1"/>
</dbReference>
<keyword evidence="5 6" id="KW-0067">ATP-binding</keyword>
<evidence type="ECO:0000313" key="10">
    <source>
        <dbReference type="Proteomes" id="UP000001357"/>
    </source>
</evidence>
<comment type="similarity">
    <text evidence="7">Belongs to the protein kinase superfamily.</text>
</comment>
<dbReference type="AlphaFoldDB" id="A9V8H1"/>
<keyword evidence="1 7" id="KW-0723">Serine/threonine-protein kinase</keyword>
<dbReference type="Gene3D" id="3.30.200.20">
    <property type="entry name" value="Phosphorylase Kinase, domain 1"/>
    <property type="match status" value="1"/>
</dbReference>
<dbReference type="InterPro" id="IPR000719">
    <property type="entry name" value="Prot_kinase_dom"/>
</dbReference>
<organism evidence="9 10">
    <name type="scientific">Monosiga brevicollis</name>
    <name type="common">Choanoflagellate</name>
    <dbReference type="NCBI Taxonomy" id="81824"/>
    <lineage>
        <taxon>Eukaryota</taxon>
        <taxon>Choanoflagellata</taxon>
        <taxon>Craspedida</taxon>
        <taxon>Salpingoecidae</taxon>
        <taxon>Monosiga</taxon>
    </lineage>
</organism>
<evidence type="ECO:0000313" key="9">
    <source>
        <dbReference type="EMBL" id="EDQ86144.1"/>
    </source>
</evidence>
<dbReference type="PROSITE" id="PS00107">
    <property type="entry name" value="PROTEIN_KINASE_ATP"/>
    <property type="match status" value="1"/>
</dbReference>
<evidence type="ECO:0000256" key="7">
    <source>
        <dbReference type="RuleBase" id="RU000304"/>
    </source>
</evidence>
<dbReference type="EMBL" id="CH991568">
    <property type="protein sequence ID" value="EDQ86144.1"/>
    <property type="molecule type" value="Genomic_DNA"/>
</dbReference>
<evidence type="ECO:0000259" key="8">
    <source>
        <dbReference type="PROSITE" id="PS50011"/>
    </source>
</evidence>
<dbReference type="GO" id="GO:0007166">
    <property type="term" value="P:cell surface receptor signaling pathway"/>
    <property type="evidence" value="ECO:0000318"/>
    <property type="project" value="GO_Central"/>
</dbReference>
<dbReference type="Gene3D" id="1.10.510.10">
    <property type="entry name" value="Transferase(Phosphotransferase) domain 1"/>
    <property type="match status" value="1"/>
</dbReference>
<evidence type="ECO:0000256" key="3">
    <source>
        <dbReference type="ARBA" id="ARBA00022741"/>
    </source>
</evidence>
<dbReference type="PIRSF" id="PIRSF000654">
    <property type="entry name" value="Integrin-linked_kinase"/>
    <property type="match status" value="1"/>
</dbReference>
<keyword evidence="10" id="KW-1185">Reference proteome</keyword>
<dbReference type="FunFam" id="1.10.510.10:FF:000624">
    <property type="entry name" value="Mitogen-activated protein kinase"/>
    <property type="match status" value="1"/>
</dbReference>
<dbReference type="KEGG" id="mbr:MONBRDRAFT_35273"/>
<sequence length="344" mass="38907">MAAANSTTGGEGSAMQHISAMANGVHTVHGHIIDVGPRYGHFRFVGEGSYGVVVSAKDSQTGQRVAIKKMLLKEHLSFSRRTLREIKILTRLEHECIINVIELIAASEPESIREVYLVLRLMEMDLYKLIKTLRKRGQLIPHQHTSYWSYQILKALKYLHSANVLHRDLKPQNILINSSTDCALVICDFGLARVVDPDNPEKLSEYVATRWYRAPEITVSTEYCDQAMDIWSVGCILGECITGRPLFPSRNAVDHMNRVLDLVGSPSDDDLTWIPKESTRSYLKRLDKKTRADFATTFPGATPEALEMLEAIMQFDPRKRPSADKLIAFSYFHNSGYRDPNEEV</sequence>